<reference evidence="7 8" key="1">
    <citation type="submission" date="2016-10" db="EMBL/GenBank/DDBJ databases">
        <authorList>
            <person name="de Groot N.N."/>
        </authorList>
    </citation>
    <scope>NUCLEOTIDE SEQUENCE [LARGE SCALE GENOMIC DNA]</scope>
    <source>
        <strain evidence="7 8">DSM 2784</strain>
    </source>
</reference>
<accession>A0A1G5S3C0</accession>
<dbReference type="EMBL" id="FMWL01000014">
    <property type="protein sequence ID" value="SCZ80806.1"/>
    <property type="molecule type" value="Genomic_DNA"/>
</dbReference>
<evidence type="ECO:0000313" key="8">
    <source>
        <dbReference type="Proteomes" id="UP000199208"/>
    </source>
</evidence>
<keyword evidence="5 6" id="KW-0472">Membrane</keyword>
<evidence type="ECO:0000256" key="2">
    <source>
        <dbReference type="ARBA" id="ARBA00022475"/>
    </source>
</evidence>
<organism evidence="7 8">
    <name type="scientific">Acidaminobacter hydrogenoformans DSM 2784</name>
    <dbReference type="NCBI Taxonomy" id="1120920"/>
    <lineage>
        <taxon>Bacteria</taxon>
        <taxon>Bacillati</taxon>
        <taxon>Bacillota</taxon>
        <taxon>Clostridia</taxon>
        <taxon>Peptostreptococcales</taxon>
        <taxon>Acidaminobacteraceae</taxon>
        <taxon>Acidaminobacter</taxon>
    </lineage>
</organism>
<comment type="subcellular location">
    <subcellularLocation>
        <location evidence="1">Cell membrane</location>
        <topology evidence="1">Multi-pass membrane protein</topology>
    </subcellularLocation>
</comment>
<dbReference type="RefSeq" id="WP_092591924.1">
    <property type="nucleotide sequence ID" value="NZ_FMWL01000014.1"/>
</dbReference>
<evidence type="ECO:0000256" key="5">
    <source>
        <dbReference type="ARBA" id="ARBA00023136"/>
    </source>
</evidence>
<dbReference type="PANTHER" id="PTHR33931">
    <property type="entry name" value="HOLIN-LIKE PROTEIN CIDA-RELATED"/>
    <property type="match status" value="1"/>
</dbReference>
<dbReference type="InterPro" id="IPR005538">
    <property type="entry name" value="LrgA/CidA"/>
</dbReference>
<dbReference type="AlphaFoldDB" id="A0A1G5S3C0"/>
<proteinExistence type="predicted"/>
<gene>
    <name evidence="7" type="ORF">SAMN03080599_02456</name>
</gene>
<sequence length="120" mass="13234">MKYVLPFGLIWLMLETGSVLSRLIEPVILIPGSILGMLLLFVLLLTGVVKMEWLSPVTSVFLKHMSFFFIPLGVGLLGAADLIAPIWVEMTLLLIVSNLAVMLGVGWIVQWLAGKEKVRS</sequence>
<evidence type="ECO:0000256" key="6">
    <source>
        <dbReference type="SAM" id="Phobius"/>
    </source>
</evidence>
<evidence type="ECO:0000256" key="4">
    <source>
        <dbReference type="ARBA" id="ARBA00022989"/>
    </source>
</evidence>
<feature type="transmembrane region" description="Helical" evidence="6">
    <location>
        <begin position="61"/>
        <end position="84"/>
    </location>
</feature>
<evidence type="ECO:0000256" key="1">
    <source>
        <dbReference type="ARBA" id="ARBA00004651"/>
    </source>
</evidence>
<evidence type="ECO:0000313" key="7">
    <source>
        <dbReference type="EMBL" id="SCZ80806.1"/>
    </source>
</evidence>
<feature type="transmembrane region" description="Helical" evidence="6">
    <location>
        <begin position="90"/>
        <end position="113"/>
    </location>
</feature>
<keyword evidence="2" id="KW-1003">Cell membrane</keyword>
<dbReference type="STRING" id="1120920.SAMN03080599_02456"/>
<dbReference type="GO" id="GO:0005886">
    <property type="term" value="C:plasma membrane"/>
    <property type="evidence" value="ECO:0007669"/>
    <property type="project" value="UniProtKB-SubCell"/>
</dbReference>
<dbReference type="OrthoDB" id="3176438at2"/>
<name>A0A1G5S3C0_9FIRM</name>
<feature type="transmembrane region" description="Helical" evidence="6">
    <location>
        <begin position="28"/>
        <end position="49"/>
    </location>
</feature>
<evidence type="ECO:0000256" key="3">
    <source>
        <dbReference type="ARBA" id="ARBA00022692"/>
    </source>
</evidence>
<keyword evidence="4 6" id="KW-1133">Transmembrane helix</keyword>
<dbReference type="Proteomes" id="UP000199208">
    <property type="component" value="Unassembled WGS sequence"/>
</dbReference>
<protein>
    <submittedName>
        <fullName evidence="7">Holin-like protein</fullName>
    </submittedName>
</protein>
<dbReference type="PANTHER" id="PTHR33931:SF5">
    <property type="entry name" value="UPF0299 MEMBRANE PROTEIN YOHJ"/>
    <property type="match status" value="1"/>
</dbReference>
<keyword evidence="8" id="KW-1185">Reference proteome</keyword>
<dbReference type="Pfam" id="PF03788">
    <property type="entry name" value="LrgA"/>
    <property type="match status" value="1"/>
</dbReference>
<keyword evidence="3 6" id="KW-0812">Transmembrane</keyword>